<dbReference type="EMBL" id="JAUHPV010000007">
    <property type="protein sequence ID" value="MDN4473722.1"/>
    <property type="molecule type" value="Genomic_DNA"/>
</dbReference>
<organism evidence="1 2">
    <name type="scientific">Demequina zhanjiangensis</name>
    <dbReference type="NCBI Taxonomy" id="3051659"/>
    <lineage>
        <taxon>Bacteria</taxon>
        <taxon>Bacillati</taxon>
        <taxon>Actinomycetota</taxon>
        <taxon>Actinomycetes</taxon>
        <taxon>Micrococcales</taxon>
        <taxon>Demequinaceae</taxon>
        <taxon>Demequina</taxon>
    </lineage>
</organism>
<name>A0ABT8G3X6_9MICO</name>
<accession>A0ABT8G3X6</accession>
<protein>
    <submittedName>
        <fullName evidence="1">Uncharacterized protein</fullName>
    </submittedName>
</protein>
<reference evidence="1" key="1">
    <citation type="submission" date="2023-06" db="EMBL/GenBank/DDBJ databases">
        <title>SYSU T00b26.</title>
        <authorList>
            <person name="Gao L."/>
            <person name="Fang B.-Z."/>
            <person name="Li W.-J."/>
        </authorList>
    </citation>
    <scope>NUCLEOTIDE SEQUENCE</scope>
    <source>
        <strain evidence="1">SYSU T00b26</strain>
    </source>
</reference>
<dbReference type="Proteomes" id="UP001172738">
    <property type="component" value="Unassembled WGS sequence"/>
</dbReference>
<evidence type="ECO:0000313" key="1">
    <source>
        <dbReference type="EMBL" id="MDN4473722.1"/>
    </source>
</evidence>
<comment type="caution">
    <text evidence="1">The sequence shown here is derived from an EMBL/GenBank/DDBJ whole genome shotgun (WGS) entry which is preliminary data.</text>
</comment>
<keyword evidence="2" id="KW-1185">Reference proteome</keyword>
<sequence>MSEIAFSIVVRELSDDQMFETFEIEGSRGGGEANGVPYVDFLVETDMPEHTLDASIHALKEMGIEPVRVETDLVNISGIAQRTGATRQAVRMWAEGERREAFPMPFSAAMRVWLWSDVYAWLRANKKQILDEYSAEPLSPELIECYNGHLADGDGPYATPGQKRDATQEILVVREEFLTALGFLTAQQVQADVLPQWSREVAKKSGAQRFDRKATHSLLASSYDWSNK</sequence>
<gene>
    <name evidence="1" type="ORF">QQX04_12020</name>
</gene>
<evidence type="ECO:0000313" key="2">
    <source>
        <dbReference type="Proteomes" id="UP001172738"/>
    </source>
</evidence>
<dbReference type="RefSeq" id="WP_301129524.1">
    <property type="nucleotide sequence ID" value="NZ_JAUHPV010000007.1"/>
</dbReference>
<proteinExistence type="predicted"/>